<reference evidence="1" key="1">
    <citation type="submission" date="2018-05" db="EMBL/GenBank/DDBJ databases">
        <authorList>
            <person name="Lanie J.A."/>
            <person name="Ng W.-L."/>
            <person name="Kazmierczak K.M."/>
            <person name="Andrzejewski T.M."/>
            <person name="Davidsen T.M."/>
            <person name="Wayne K.J."/>
            <person name="Tettelin H."/>
            <person name="Glass J.I."/>
            <person name="Rusch D."/>
            <person name="Podicherti R."/>
            <person name="Tsui H.-C.T."/>
            <person name="Winkler M.E."/>
        </authorList>
    </citation>
    <scope>NUCLEOTIDE SEQUENCE</scope>
</reference>
<protein>
    <submittedName>
        <fullName evidence="1">Uncharacterized protein</fullName>
    </submittedName>
</protein>
<organism evidence="1">
    <name type="scientific">marine metagenome</name>
    <dbReference type="NCBI Taxonomy" id="408172"/>
    <lineage>
        <taxon>unclassified sequences</taxon>
        <taxon>metagenomes</taxon>
        <taxon>ecological metagenomes</taxon>
    </lineage>
</organism>
<feature type="non-terminal residue" evidence="1">
    <location>
        <position position="59"/>
    </location>
</feature>
<dbReference type="AlphaFoldDB" id="A0A382TCT7"/>
<sequence length="59" mass="7250">MVNLTLRPLRSNRSDQNKYTPDLHYAIRSFQNRRLRRVYVLATKVYREEWRAIKELADK</sequence>
<dbReference type="EMBL" id="UINC01135444">
    <property type="protein sequence ID" value="SVD19592.1"/>
    <property type="molecule type" value="Genomic_DNA"/>
</dbReference>
<gene>
    <name evidence="1" type="ORF">METZ01_LOCUS372446</name>
</gene>
<proteinExistence type="predicted"/>
<evidence type="ECO:0000313" key="1">
    <source>
        <dbReference type="EMBL" id="SVD19592.1"/>
    </source>
</evidence>
<accession>A0A382TCT7</accession>
<name>A0A382TCT7_9ZZZZ</name>